<keyword evidence="2" id="KW-0812">Transmembrane</keyword>
<name>A0ABT6ZLT0_9ACTN</name>
<comment type="caution">
    <text evidence="4">The sequence shown here is derived from an EMBL/GenBank/DDBJ whole genome shotgun (WGS) entry which is preliminary data.</text>
</comment>
<dbReference type="EMBL" id="JASJEX010000004">
    <property type="protein sequence ID" value="MDJ1130008.1"/>
    <property type="molecule type" value="Genomic_DNA"/>
</dbReference>
<dbReference type="Proteomes" id="UP001431693">
    <property type="component" value="Unassembled WGS sequence"/>
</dbReference>
<feature type="domain" description="DZANK-type" evidence="3">
    <location>
        <begin position="3"/>
        <end position="56"/>
    </location>
</feature>
<keyword evidence="5" id="KW-1185">Reference proteome</keyword>
<dbReference type="RefSeq" id="WP_283713151.1">
    <property type="nucleotide sequence ID" value="NZ_JASJEW010000003.1"/>
</dbReference>
<evidence type="ECO:0000313" key="5">
    <source>
        <dbReference type="Proteomes" id="UP001431693"/>
    </source>
</evidence>
<dbReference type="Pfam" id="PF12773">
    <property type="entry name" value="DZR"/>
    <property type="match status" value="1"/>
</dbReference>
<reference evidence="4" key="1">
    <citation type="submission" date="2023-05" db="EMBL/GenBank/DDBJ databases">
        <title>[olsenella] sp. nov., isolated from a pig farm feces dump.</title>
        <authorList>
            <person name="Chang Y.-H."/>
        </authorList>
    </citation>
    <scope>NUCLEOTIDE SEQUENCE</scope>
    <source>
        <strain evidence="4">YH-ols2217</strain>
    </source>
</reference>
<evidence type="ECO:0000259" key="3">
    <source>
        <dbReference type="Pfam" id="PF12773"/>
    </source>
</evidence>
<feature type="transmembrane region" description="Helical" evidence="2">
    <location>
        <begin position="110"/>
        <end position="132"/>
    </location>
</feature>
<accession>A0ABT6ZLT0</accession>
<proteinExistence type="predicted"/>
<evidence type="ECO:0000256" key="1">
    <source>
        <dbReference type="SAM" id="MobiDB-lite"/>
    </source>
</evidence>
<protein>
    <submittedName>
        <fullName evidence="4">Zinc ribbon domain-containing protein</fullName>
    </submittedName>
</protein>
<evidence type="ECO:0000256" key="2">
    <source>
        <dbReference type="SAM" id="Phobius"/>
    </source>
</evidence>
<feature type="region of interest" description="Disordered" evidence="1">
    <location>
        <begin position="52"/>
        <end position="93"/>
    </location>
</feature>
<keyword evidence="2" id="KW-0472">Membrane</keyword>
<sequence length="319" mass="33424">MKCPHCGTHVADGTAVCPACHASLEATAVLPRLQGSYCPSCGAMVPEGSESCPKCGMPVSPSPKSVKTKERRPSPSQETGRLPRIEPALPAEQDLKDPYLHEQPVRMRSVVLAAIACVLVVGGAVLLITHPWDPDAFATRATEPADTSQAGSVAAVTTLSGQDAATNADDVKSGDETTYESLKADYQALGEYAAALDDSVERLEGTGITGDSSEREAGRSDAAELAVKISNAIADIQAVDVTSGTYAEAREELLKIGNYLRNRSDIVSSAWTQAASSSDPKADRAQILQPVRGEGSSYGSLFKEGYANFKLEAPAADAQ</sequence>
<gene>
    <name evidence="4" type="ORF">QJ043_07940</name>
</gene>
<keyword evidence="2" id="KW-1133">Transmembrane helix</keyword>
<organism evidence="4 5">
    <name type="scientific">Kribbibacterium absianum</name>
    <dbReference type="NCBI Taxonomy" id="3044210"/>
    <lineage>
        <taxon>Bacteria</taxon>
        <taxon>Bacillati</taxon>
        <taxon>Actinomycetota</taxon>
        <taxon>Coriobacteriia</taxon>
        <taxon>Coriobacteriales</taxon>
        <taxon>Kribbibacteriaceae</taxon>
        <taxon>Kribbibacterium</taxon>
    </lineage>
</organism>
<evidence type="ECO:0000313" key="4">
    <source>
        <dbReference type="EMBL" id="MDJ1130008.1"/>
    </source>
</evidence>
<dbReference type="InterPro" id="IPR025874">
    <property type="entry name" value="DZR"/>
</dbReference>